<name>A0ABS2GKE2_9FIRM</name>
<evidence type="ECO:0000256" key="3">
    <source>
        <dbReference type="ARBA" id="ARBA00023163"/>
    </source>
</evidence>
<dbReference type="RefSeq" id="WP_204720014.1">
    <property type="nucleotide sequence ID" value="NZ_JACSNR010000003.1"/>
</dbReference>
<evidence type="ECO:0000259" key="4">
    <source>
        <dbReference type="PROSITE" id="PS51063"/>
    </source>
</evidence>
<dbReference type="Gene3D" id="2.60.120.10">
    <property type="entry name" value="Jelly Rolls"/>
    <property type="match status" value="1"/>
</dbReference>
<dbReference type="InterPro" id="IPR036388">
    <property type="entry name" value="WH-like_DNA-bd_sf"/>
</dbReference>
<feature type="domain" description="HTH crp-type" evidence="4">
    <location>
        <begin position="148"/>
        <end position="214"/>
    </location>
</feature>
<dbReference type="InterPro" id="IPR000595">
    <property type="entry name" value="cNMP-bd_dom"/>
</dbReference>
<dbReference type="InterPro" id="IPR036390">
    <property type="entry name" value="WH_DNA-bd_sf"/>
</dbReference>
<dbReference type="Gene3D" id="1.10.10.10">
    <property type="entry name" value="Winged helix-like DNA-binding domain superfamily/Winged helix DNA-binding domain"/>
    <property type="match status" value="1"/>
</dbReference>
<dbReference type="PROSITE" id="PS51063">
    <property type="entry name" value="HTH_CRP_2"/>
    <property type="match status" value="1"/>
</dbReference>
<comment type="caution">
    <text evidence="5">The sequence shown here is derived from an EMBL/GenBank/DDBJ whole genome shotgun (WGS) entry which is preliminary data.</text>
</comment>
<evidence type="ECO:0000256" key="1">
    <source>
        <dbReference type="ARBA" id="ARBA00023015"/>
    </source>
</evidence>
<dbReference type="SUPFAM" id="SSF46785">
    <property type="entry name" value="Winged helix' DNA-binding domain"/>
    <property type="match status" value="1"/>
</dbReference>
<evidence type="ECO:0000256" key="2">
    <source>
        <dbReference type="ARBA" id="ARBA00023125"/>
    </source>
</evidence>
<keyword evidence="2" id="KW-0238">DNA-binding</keyword>
<accession>A0ABS2GKE2</accession>
<evidence type="ECO:0000313" key="6">
    <source>
        <dbReference type="Proteomes" id="UP000724149"/>
    </source>
</evidence>
<gene>
    <name evidence="5" type="ORF">H9X81_03950</name>
</gene>
<reference evidence="5 6" key="1">
    <citation type="journal article" date="2021" name="Sci. Rep.">
        <title>The distribution of antibiotic resistance genes in chicken gut microbiota commensals.</title>
        <authorList>
            <person name="Juricova H."/>
            <person name="Matiasovicova J."/>
            <person name="Kubasova T."/>
            <person name="Cejkova D."/>
            <person name="Rychlik I."/>
        </authorList>
    </citation>
    <scope>NUCLEOTIDE SEQUENCE [LARGE SCALE GENOMIC DNA]</scope>
    <source>
        <strain evidence="5 6">An564</strain>
    </source>
</reference>
<dbReference type="SUPFAM" id="SSF51206">
    <property type="entry name" value="cAMP-binding domain-like"/>
    <property type="match status" value="1"/>
</dbReference>
<organism evidence="5 6">
    <name type="scientific">Hydrogenoanaerobacterium saccharovorans</name>
    <dbReference type="NCBI Taxonomy" id="474960"/>
    <lineage>
        <taxon>Bacteria</taxon>
        <taxon>Bacillati</taxon>
        <taxon>Bacillota</taxon>
        <taxon>Clostridia</taxon>
        <taxon>Eubacteriales</taxon>
        <taxon>Oscillospiraceae</taxon>
        <taxon>Hydrogenoanaerobacterium</taxon>
    </lineage>
</organism>
<dbReference type="EMBL" id="JACSNR010000003">
    <property type="protein sequence ID" value="MBM6922847.1"/>
    <property type="molecule type" value="Genomic_DNA"/>
</dbReference>
<evidence type="ECO:0000313" key="5">
    <source>
        <dbReference type="EMBL" id="MBM6922847.1"/>
    </source>
</evidence>
<dbReference type="InterPro" id="IPR018490">
    <property type="entry name" value="cNMP-bd_dom_sf"/>
</dbReference>
<dbReference type="CDD" id="cd00038">
    <property type="entry name" value="CAP_ED"/>
    <property type="match status" value="1"/>
</dbReference>
<dbReference type="Pfam" id="PF00027">
    <property type="entry name" value="cNMP_binding"/>
    <property type="match status" value="1"/>
</dbReference>
<keyword evidence="3" id="KW-0804">Transcription</keyword>
<dbReference type="Proteomes" id="UP000724149">
    <property type="component" value="Unassembled WGS sequence"/>
</dbReference>
<proteinExistence type="predicted"/>
<dbReference type="SMART" id="SM00419">
    <property type="entry name" value="HTH_CRP"/>
    <property type="match status" value="1"/>
</dbReference>
<dbReference type="InterPro" id="IPR014710">
    <property type="entry name" value="RmlC-like_jellyroll"/>
</dbReference>
<dbReference type="Pfam" id="PF13545">
    <property type="entry name" value="HTH_Crp_2"/>
    <property type="match status" value="1"/>
</dbReference>
<keyword evidence="1" id="KW-0805">Transcription regulation</keyword>
<sequence>MDRSAENSIQFILRDSLLQYRELFLARLPVREYPTGHIFNMVGLPVGTLYFLVEGSVEIYTANRYGYVRLIGIHEVNTLFNLDSLSGMGSQEAVITARAAAPVRAIPVTMEEIARLAEEAPGLWQDLLVYVGNVLRLMCYDAREQTIRDVTTRLIHFLLLYTQGKEVPEVDCSQQQIASAINASRVQVTRVCARLQAQGLIRIRRGHIRILDPETLEQLSERREAGERE</sequence>
<protein>
    <submittedName>
        <fullName evidence="5">Crp/Fnr family transcriptional regulator</fullName>
    </submittedName>
</protein>
<keyword evidence="6" id="KW-1185">Reference proteome</keyword>
<dbReference type="InterPro" id="IPR012318">
    <property type="entry name" value="HTH_CRP"/>
</dbReference>